<dbReference type="Proteomes" id="UP001233271">
    <property type="component" value="Chromosome 5"/>
</dbReference>
<protein>
    <submittedName>
        <fullName evidence="3">Uncharacterized protein</fullName>
    </submittedName>
</protein>
<evidence type="ECO:0000256" key="2">
    <source>
        <dbReference type="SAM" id="SignalP"/>
    </source>
</evidence>
<keyword evidence="1" id="KW-0812">Transmembrane</keyword>
<keyword evidence="2" id="KW-0732">Signal</keyword>
<evidence type="ECO:0000313" key="3">
    <source>
        <dbReference type="EMBL" id="BEI93192.1"/>
    </source>
</evidence>
<dbReference type="AlphaFoldDB" id="A0AA48L756"/>
<dbReference type="RefSeq" id="XP_060458457.1">
    <property type="nucleotide sequence ID" value="XM_060602021.1"/>
</dbReference>
<feature type="signal peptide" evidence="2">
    <location>
        <begin position="1"/>
        <end position="17"/>
    </location>
</feature>
<sequence length="73" mass="8083">MLLAFVLVFVALPASLAFPFTTDADIARANNLDYVLLVAAFSLLSLFLYLSVVARFVGSKAMHSWMTNRLEEV</sequence>
<dbReference type="EMBL" id="AP028216">
    <property type="protein sequence ID" value="BEI93192.1"/>
    <property type="molecule type" value="Genomic_DNA"/>
</dbReference>
<evidence type="ECO:0000313" key="4">
    <source>
        <dbReference type="Proteomes" id="UP001233271"/>
    </source>
</evidence>
<reference evidence="3" key="1">
    <citation type="journal article" date="2023" name="BMC Genomics">
        <title>Chromosome-level genome assemblies of Cutaneotrichosporon spp. (Trichosporonales, Basidiomycota) reveal imbalanced evolution between nucleotide sequences and chromosome synteny.</title>
        <authorList>
            <person name="Kobayashi Y."/>
            <person name="Kayamori A."/>
            <person name="Aoki K."/>
            <person name="Shiwa Y."/>
            <person name="Matsutani M."/>
            <person name="Fujita N."/>
            <person name="Sugita T."/>
            <person name="Iwasaki W."/>
            <person name="Tanaka N."/>
            <person name="Takashima M."/>
        </authorList>
    </citation>
    <scope>NUCLEOTIDE SEQUENCE</scope>
    <source>
        <strain evidence="3">HIS019</strain>
    </source>
</reference>
<accession>A0AA48L756</accession>
<dbReference type="KEGG" id="ccac:CcaHIS019_0508200"/>
<feature type="transmembrane region" description="Helical" evidence="1">
    <location>
        <begin position="34"/>
        <end position="57"/>
    </location>
</feature>
<organism evidence="3 4">
    <name type="scientific">Cutaneotrichosporon cavernicola</name>
    <dbReference type="NCBI Taxonomy" id="279322"/>
    <lineage>
        <taxon>Eukaryota</taxon>
        <taxon>Fungi</taxon>
        <taxon>Dikarya</taxon>
        <taxon>Basidiomycota</taxon>
        <taxon>Agaricomycotina</taxon>
        <taxon>Tremellomycetes</taxon>
        <taxon>Trichosporonales</taxon>
        <taxon>Trichosporonaceae</taxon>
        <taxon>Cutaneotrichosporon</taxon>
    </lineage>
</organism>
<evidence type="ECO:0000256" key="1">
    <source>
        <dbReference type="SAM" id="Phobius"/>
    </source>
</evidence>
<keyword evidence="1" id="KW-0472">Membrane</keyword>
<keyword evidence="1" id="KW-1133">Transmembrane helix</keyword>
<dbReference type="GeneID" id="85497062"/>
<keyword evidence="4" id="KW-1185">Reference proteome</keyword>
<proteinExistence type="predicted"/>
<feature type="chain" id="PRO_5041453803" evidence="2">
    <location>
        <begin position="18"/>
        <end position="73"/>
    </location>
</feature>
<name>A0AA48L756_9TREE</name>
<gene>
    <name evidence="3" type="ORF">CcaverHIS019_0508200</name>
</gene>